<dbReference type="EMBL" id="JAFNEN010000056">
    <property type="protein sequence ID" value="KAG8197324.1"/>
    <property type="molecule type" value="Genomic_DNA"/>
</dbReference>
<dbReference type="PANTHER" id="PTHR14454:SF11">
    <property type="entry name" value="SERRANO, ISOFORM F"/>
    <property type="match status" value="1"/>
</dbReference>
<feature type="domain" description="CABIT" evidence="2">
    <location>
        <begin position="10"/>
        <end position="190"/>
    </location>
</feature>
<keyword evidence="4" id="KW-1185">Reference proteome</keyword>
<dbReference type="InterPro" id="IPR052281">
    <property type="entry name" value="GAREM"/>
</dbReference>
<proteinExistence type="predicted"/>
<name>A0AAV6VKX5_9ARAC</name>
<dbReference type="Proteomes" id="UP000827092">
    <property type="component" value="Unassembled WGS sequence"/>
</dbReference>
<dbReference type="AlphaFoldDB" id="A0AAV6VKX5"/>
<evidence type="ECO:0000313" key="3">
    <source>
        <dbReference type="EMBL" id="KAG8197324.1"/>
    </source>
</evidence>
<gene>
    <name evidence="3" type="ORF">JTE90_013451</name>
</gene>
<protein>
    <recommendedName>
        <fullName evidence="2">CABIT domain-containing protein</fullName>
    </recommendedName>
</protein>
<evidence type="ECO:0000256" key="1">
    <source>
        <dbReference type="ARBA" id="ARBA00022553"/>
    </source>
</evidence>
<keyword evidence="1" id="KW-0597">Phosphoprotein</keyword>
<sequence length="361" mass="41363">MPDGRTATCFQSIGEVSRAGLPMFLVQDSVLGLMVESTGLNRKLVPHGEVLKVVQIYEDANREKICQQLKRDIHPDIMMYLKCLTRQGEVVFLPYSTKGRFYYISTPEYHTLNHVYLISNLLRVTKLPVVVRIVTGPKPQIALPISNIVQLNEVQYETVILGCTMVGNKPVLLEINANSQFSFVTAKDKSSASKTSAFKRMHQVCVMEGERWRQQIRVAHHVISRANSLSSISRFSYAPSSCTSISKAKRIDLKPSLPPTALVQHVRYSYYDRFFSKRFWSFRKSKRAEYPNVHTGSFRLPVEMVKNYVKRKGSKGSESKESSQRRRLRKFRMEYPRIFHSSDDGYSTSCADVESIYNSIH</sequence>
<dbReference type="PANTHER" id="PTHR14454">
    <property type="entry name" value="GRB2-ASSOCIATED AND REGULATOR OF MAPK PROTEIN FAMILY MEMBER"/>
    <property type="match status" value="1"/>
</dbReference>
<reference evidence="3 4" key="1">
    <citation type="journal article" date="2022" name="Nat. Ecol. Evol.">
        <title>A masculinizing supergene underlies an exaggerated male reproductive morph in a spider.</title>
        <authorList>
            <person name="Hendrickx F."/>
            <person name="De Corte Z."/>
            <person name="Sonet G."/>
            <person name="Van Belleghem S.M."/>
            <person name="Kostlbacher S."/>
            <person name="Vangestel C."/>
        </authorList>
    </citation>
    <scope>NUCLEOTIDE SEQUENCE [LARGE SCALE GENOMIC DNA]</scope>
    <source>
        <strain evidence="3">W744_W776</strain>
    </source>
</reference>
<organism evidence="3 4">
    <name type="scientific">Oedothorax gibbosus</name>
    <dbReference type="NCBI Taxonomy" id="931172"/>
    <lineage>
        <taxon>Eukaryota</taxon>
        <taxon>Metazoa</taxon>
        <taxon>Ecdysozoa</taxon>
        <taxon>Arthropoda</taxon>
        <taxon>Chelicerata</taxon>
        <taxon>Arachnida</taxon>
        <taxon>Araneae</taxon>
        <taxon>Araneomorphae</taxon>
        <taxon>Entelegynae</taxon>
        <taxon>Araneoidea</taxon>
        <taxon>Linyphiidae</taxon>
        <taxon>Erigoninae</taxon>
        <taxon>Oedothorax</taxon>
    </lineage>
</organism>
<evidence type="ECO:0000313" key="4">
    <source>
        <dbReference type="Proteomes" id="UP000827092"/>
    </source>
</evidence>
<dbReference type="InterPro" id="IPR025946">
    <property type="entry name" value="CABIT_dom"/>
</dbReference>
<comment type="caution">
    <text evidence="3">The sequence shown here is derived from an EMBL/GenBank/DDBJ whole genome shotgun (WGS) entry which is preliminary data.</text>
</comment>
<accession>A0AAV6VKX5</accession>
<dbReference type="Pfam" id="PF12736">
    <property type="entry name" value="CABIT"/>
    <property type="match status" value="1"/>
</dbReference>
<evidence type="ECO:0000259" key="2">
    <source>
        <dbReference type="Pfam" id="PF12736"/>
    </source>
</evidence>